<dbReference type="EMBL" id="JAGGDJ010000013">
    <property type="protein sequence ID" value="MBO7745849.1"/>
    <property type="molecule type" value="Genomic_DNA"/>
</dbReference>
<sequence length="172" mass="19113">MSERIRLATEADAERLQAIIYGAYATIRELELHWPAAHADVALIRANVRASDCYVLEEDGDIVATVTHSKAGELKGLSELPFLKWFAVDPARQGQGYGGRLLDWTERKAAESENAPAVLLATAEKHPWLLPMYERRGYERFHAFDPGNGDGMMHLLRKPVEAGRAAARETAT</sequence>
<dbReference type="CDD" id="cd04301">
    <property type="entry name" value="NAT_SF"/>
    <property type="match status" value="1"/>
</dbReference>
<dbReference type="Pfam" id="PF00583">
    <property type="entry name" value="Acetyltransf_1"/>
    <property type="match status" value="1"/>
</dbReference>
<dbReference type="Proteomes" id="UP000670947">
    <property type="component" value="Unassembled WGS sequence"/>
</dbReference>
<organism evidence="4 5">
    <name type="scientific">Paenibacillus artemisiicola</name>
    <dbReference type="NCBI Taxonomy" id="1172618"/>
    <lineage>
        <taxon>Bacteria</taxon>
        <taxon>Bacillati</taxon>
        <taxon>Bacillota</taxon>
        <taxon>Bacilli</taxon>
        <taxon>Bacillales</taxon>
        <taxon>Paenibacillaceae</taxon>
        <taxon>Paenibacillus</taxon>
    </lineage>
</organism>
<evidence type="ECO:0000313" key="5">
    <source>
        <dbReference type="Proteomes" id="UP000670947"/>
    </source>
</evidence>
<dbReference type="SUPFAM" id="SSF55729">
    <property type="entry name" value="Acyl-CoA N-acyltransferases (Nat)"/>
    <property type="match status" value="1"/>
</dbReference>
<proteinExistence type="predicted"/>
<dbReference type="PANTHER" id="PTHR43800:SF1">
    <property type="entry name" value="PEPTIDYL-LYSINE N-ACETYLTRANSFERASE YJAB"/>
    <property type="match status" value="1"/>
</dbReference>
<keyword evidence="2" id="KW-0012">Acyltransferase</keyword>
<feature type="domain" description="N-acetyltransferase" evidence="3">
    <location>
        <begin position="3"/>
        <end position="161"/>
    </location>
</feature>
<dbReference type="PROSITE" id="PS51186">
    <property type="entry name" value="GNAT"/>
    <property type="match status" value="1"/>
</dbReference>
<evidence type="ECO:0000259" key="3">
    <source>
        <dbReference type="PROSITE" id="PS51186"/>
    </source>
</evidence>
<reference evidence="4 5" key="1">
    <citation type="submission" date="2021-03" db="EMBL/GenBank/DDBJ databases">
        <title>Paenibacillus artemisicola MWE-103 whole genome sequence.</title>
        <authorList>
            <person name="Ham Y.J."/>
        </authorList>
    </citation>
    <scope>NUCLEOTIDE SEQUENCE [LARGE SCALE GENOMIC DNA]</scope>
    <source>
        <strain evidence="4 5">MWE-103</strain>
    </source>
</reference>
<keyword evidence="1" id="KW-0808">Transferase</keyword>
<evidence type="ECO:0000313" key="4">
    <source>
        <dbReference type="EMBL" id="MBO7745849.1"/>
    </source>
</evidence>
<dbReference type="RefSeq" id="WP_208848677.1">
    <property type="nucleotide sequence ID" value="NZ_JAGGDJ010000013.1"/>
</dbReference>
<evidence type="ECO:0000256" key="1">
    <source>
        <dbReference type="ARBA" id="ARBA00022679"/>
    </source>
</evidence>
<dbReference type="Gene3D" id="3.40.630.30">
    <property type="match status" value="1"/>
</dbReference>
<keyword evidence="5" id="KW-1185">Reference proteome</keyword>
<evidence type="ECO:0000256" key="2">
    <source>
        <dbReference type="ARBA" id="ARBA00023315"/>
    </source>
</evidence>
<dbReference type="PANTHER" id="PTHR43800">
    <property type="entry name" value="PEPTIDYL-LYSINE N-ACETYLTRANSFERASE YJAB"/>
    <property type="match status" value="1"/>
</dbReference>
<protein>
    <submittedName>
        <fullName evidence="4">GNAT family N-acetyltransferase</fullName>
    </submittedName>
</protein>
<dbReference type="InterPro" id="IPR000182">
    <property type="entry name" value="GNAT_dom"/>
</dbReference>
<dbReference type="InterPro" id="IPR016181">
    <property type="entry name" value="Acyl_CoA_acyltransferase"/>
</dbReference>
<accession>A0ABS3WC00</accession>
<name>A0ABS3WC00_9BACL</name>
<gene>
    <name evidence="4" type="ORF">I8J29_16700</name>
</gene>
<comment type="caution">
    <text evidence="4">The sequence shown here is derived from an EMBL/GenBank/DDBJ whole genome shotgun (WGS) entry which is preliminary data.</text>
</comment>